<dbReference type="OrthoDB" id="3795607at2759"/>
<feature type="region of interest" description="Disordered" evidence="3">
    <location>
        <begin position="237"/>
        <end position="270"/>
    </location>
</feature>
<evidence type="ECO:0000313" key="5">
    <source>
        <dbReference type="EMBL" id="KAF2002153.1"/>
    </source>
</evidence>
<dbReference type="Gene3D" id="3.40.50.300">
    <property type="entry name" value="P-loop containing nucleotide triphosphate hydrolases"/>
    <property type="match status" value="1"/>
</dbReference>
<dbReference type="SUPFAM" id="SSF52540">
    <property type="entry name" value="P-loop containing nucleoside triphosphate hydrolases"/>
    <property type="match status" value="2"/>
</dbReference>
<feature type="compositionally biased region" description="Basic residues" evidence="3">
    <location>
        <begin position="1"/>
        <end position="11"/>
    </location>
</feature>
<proteinExistence type="predicted"/>
<dbReference type="PANTHER" id="PTHR45629">
    <property type="entry name" value="SNF2/RAD54 FAMILY MEMBER"/>
    <property type="match status" value="1"/>
</dbReference>
<name>A0A6A5WJZ4_9PLEO</name>
<evidence type="ECO:0000256" key="1">
    <source>
        <dbReference type="ARBA" id="ARBA00022741"/>
    </source>
</evidence>
<dbReference type="PANTHER" id="PTHR45629:SF7">
    <property type="entry name" value="DNA EXCISION REPAIR PROTEIN ERCC-6-RELATED"/>
    <property type="match status" value="1"/>
</dbReference>
<accession>A0A6A5WJZ4</accession>
<dbReference type="InterPro" id="IPR027417">
    <property type="entry name" value="P-loop_NTPase"/>
</dbReference>
<feature type="domain" description="Helicase ATP-binding" evidence="4">
    <location>
        <begin position="564"/>
        <end position="811"/>
    </location>
</feature>
<dbReference type="InterPro" id="IPR050496">
    <property type="entry name" value="SNF2_RAD54_helicase_repair"/>
</dbReference>
<gene>
    <name evidence="5" type="ORF">P154DRAFT_618890</name>
</gene>
<dbReference type="EMBL" id="ML977579">
    <property type="protein sequence ID" value="KAF2002153.1"/>
    <property type="molecule type" value="Genomic_DNA"/>
</dbReference>
<reference evidence="5" key="1">
    <citation type="journal article" date="2020" name="Stud. Mycol.">
        <title>101 Dothideomycetes genomes: a test case for predicting lifestyles and emergence of pathogens.</title>
        <authorList>
            <person name="Haridas S."/>
            <person name="Albert R."/>
            <person name="Binder M."/>
            <person name="Bloem J."/>
            <person name="Labutti K."/>
            <person name="Salamov A."/>
            <person name="Andreopoulos B."/>
            <person name="Baker S."/>
            <person name="Barry K."/>
            <person name="Bills G."/>
            <person name="Bluhm B."/>
            <person name="Cannon C."/>
            <person name="Castanera R."/>
            <person name="Culley D."/>
            <person name="Daum C."/>
            <person name="Ezra D."/>
            <person name="Gonzalez J."/>
            <person name="Henrissat B."/>
            <person name="Kuo A."/>
            <person name="Liang C."/>
            <person name="Lipzen A."/>
            <person name="Lutzoni F."/>
            <person name="Magnuson J."/>
            <person name="Mondo S."/>
            <person name="Nolan M."/>
            <person name="Ohm R."/>
            <person name="Pangilinan J."/>
            <person name="Park H.-J."/>
            <person name="Ramirez L."/>
            <person name="Alfaro M."/>
            <person name="Sun H."/>
            <person name="Tritt A."/>
            <person name="Yoshinaga Y."/>
            <person name="Zwiers L.-H."/>
            <person name="Turgeon B."/>
            <person name="Goodwin S."/>
            <person name="Spatafora J."/>
            <person name="Crous P."/>
            <person name="Grigoriev I."/>
        </authorList>
    </citation>
    <scope>NUCLEOTIDE SEQUENCE</scope>
    <source>
        <strain evidence="5">CBS 123094</strain>
    </source>
</reference>
<organism evidence="5 6">
    <name type="scientific">Amniculicola lignicola CBS 123094</name>
    <dbReference type="NCBI Taxonomy" id="1392246"/>
    <lineage>
        <taxon>Eukaryota</taxon>
        <taxon>Fungi</taxon>
        <taxon>Dikarya</taxon>
        <taxon>Ascomycota</taxon>
        <taxon>Pezizomycotina</taxon>
        <taxon>Dothideomycetes</taxon>
        <taxon>Pleosporomycetidae</taxon>
        <taxon>Pleosporales</taxon>
        <taxon>Amniculicolaceae</taxon>
        <taxon>Amniculicola</taxon>
    </lineage>
</organism>
<dbReference type="GO" id="GO:0005524">
    <property type="term" value="F:ATP binding"/>
    <property type="evidence" value="ECO:0007669"/>
    <property type="project" value="InterPro"/>
</dbReference>
<keyword evidence="2" id="KW-0067">ATP-binding</keyword>
<evidence type="ECO:0000313" key="6">
    <source>
        <dbReference type="Proteomes" id="UP000799779"/>
    </source>
</evidence>
<dbReference type="Gene3D" id="3.40.50.10810">
    <property type="entry name" value="Tandem AAA-ATPase domain"/>
    <property type="match status" value="1"/>
</dbReference>
<feature type="region of interest" description="Disordered" evidence="3">
    <location>
        <begin position="1"/>
        <end position="22"/>
    </location>
</feature>
<keyword evidence="1" id="KW-0547">Nucleotide-binding</keyword>
<evidence type="ECO:0000256" key="3">
    <source>
        <dbReference type="SAM" id="MobiDB-lite"/>
    </source>
</evidence>
<evidence type="ECO:0000259" key="4">
    <source>
        <dbReference type="SMART" id="SM00487"/>
    </source>
</evidence>
<dbReference type="InterPro" id="IPR014001">
    <property type="entry name" value="Helicase_ATP-bd"/>
</dbReference>
<protein>
    <recommendedName>
        <fullName evidence="4">Helicase ATP-binding domain-containing protein</fullName>
    </recommendedName>
</protein>
<sequence>MAGKKKKKTAASRHGGSTAADRMLEPGMLKTPSSFINIENPELTIAAYCGFKNLGVFRRFYLSDFVLPFFNAFTEYKGYSRKHTLGLLEEAQKEVWDADEDVRQKFPLTKDVDTAEGTKTQLNYGVGLIAWQLLRTVRKGVLASGTDTDAERKKFEQTTKQALPPLLPFPAEHLPNLGPHDGETHLEALNRVLCLFQHMRHVIMPLQWGRRFNEPKQWDASSVIGPEWVPRWMRQVEEDTSPPSSSSSSNGLGELPDESTPTSEKKTAIESRPVNIKWKKQSQMYPQQKKYLAFLEDSDVLDSIKTEVVITIPNQNTPGGHGPEKSFPALKGDWEEILAIVFNHKANDPAVYFTCLFMERGDGVSPWEFNGPPPMFEALLEAVAAKKQHAAAAAAEDSANDAEQVQQTIFQMSTPDVQSTFDPLTLFRGDKERMIRFYDGFDVSTPQRRLQWQMKFLPRLAGEEFKYINDEAMAAFKKLSHAQQEALTAASAAGADHAVDVEDERDNVADGEARYYAFETAAGGGTQSGVGPPIETSAQALLMTREDVGDDELYAFGRWGKDKIDRTLKPWQVNGAAWALSVLYGKIPLCKGSSEEAKHAVLDLSTQQIPGIIMSDQTGLGKTIMLLATLVHCNQPVAPARGKKPIFKPLFLAVPQNLLRAWAREILQHWPIFTLVLSYDDGTMDPFLAEHIVSASAKLAHDFSHDAGETHSERTLIEEKIELPGGLVQKTYKSRLERCFSVVCVDEATKIKTVGSKRQMSISLLKPRRCVFVTATPMINQGVCILGPLSIIWETTERYMALVAPEDVRAWVTDQKGSPDVYDRVDQLARDGSKENSLRRLAVLNPWSAKVLLESGDRPLISKNFPMVEDLIMLRRTKSSRIPRDKAQSSYCDIRATCKKHFMQTSEMRRTDDEEAEFQYLYRDAAMRFIYAKGKNKKTRQGLATSSLSPDQKAVFGVAEMRELIIISGSTRAALFNLLCNQLNSNTLVNTLGEHRRGNLAAFDIVKMMCQATDQPVPTTASAYAEFMVHGSPMLRGLIHEIHMHLGNAHPGKILITEDIPLLAWWWELTLNLILFHTSTYHGALSASDRDKLAQDFNSPTAKLQAMVLPYDVGALGLNLQRDCSKVVVMSCGKNHGIETQATFRTIRVSHKQENSFLTVLG</sequence>
<evidence type="ECO:0000256" key="2">
    <source>
        <dbReference type="ARBA" id="ARBA00022840"/>
    </source>
</evidence>
<keyword evidence="6" id="KW-1185">Reference proteome</keyword>
<dbReference type="AlphaFoldDB" id="A0A6A5WJZ4"/>
<dbReference type="InterPro" id="IPR038718">
    <property type="entry name" value="SNF2-like_sf"/>
</dbReference>
<dbReference type="Pfam" id="PF00271">
    <property type="entry name" value="Helicase_C"/>
    <property type="match status" value="1"/>
</dbReference>
<dbReference type="SMART" id="SM00487">
    <property type="entry name" value="DEXDc"/>
    <property type="match status" value="1"/>
</dbReference>
<dbReference type="Proteomes" id="UP000799779">
    <property type="component" value="Unassembled WGS sequence"/>
</dbReference>
<dbReference type="Pfam" id="PF00176">
    <property type="entry name" value="SNF2-rel_dom"/>
    <property type="match status" value="1"/>
</dbReference>
<dbReference type="InterPro" id="IPR001650">
    <property type="entry name" value="Helicase_C-like"/>
</dbReference>
<dbReference type="InterPro" id="IPR000330">
    <property type="entry name" value="SNF2_N"/>
</dbReference>